<evidence type="ECO:0000313" key="5">
    <source>
        <dbReference type="Proteomes" id="UP000515121"/>
    </source>
</evidence>
<accession>A0A6P5WP73</accession>
<feature type="domain" description="Fe2OG dioxygenase" evidence="4">
    <location>
        <begin position="45"/>
        <end position="159"/>
    </location>
</feature>
<dbReference type="GO" id="GO:0016491">
    <property type="term" value="F:oxidoreductase activity"/>
    <property type="evidence" value="ECO:0007669"/>
    <property type="project" value="UniProtKB-KW"/>
</dbReference>
<dbReference type="InterPro" id="IPR005123">
    <property type="entry name" value="Oxoglu/Fe-dep_dioxygenase_dom"/>
</dbReference>
<dbReference type="InterPro" id="IPR027443">
    <property type="entry name" value="IPNS-like_sf"/>
</dbReference>
<evidence type="ECO:0000259" key="4">
    <source>
        <dbReference type="PROSITE" id="PS51471"/>
    </source>
</evidence>
<dbReference type="Pfam" id="PF03171">
    <property type="entry name" value="2OG-FeII_Oxy"/>
    <property type="match status" value="1"/>
</dbReference>
<dbReference type="RefSeq" id="XP_022717809.1">
    <property type="nucleotide sequence ID" value="XM_022862074.1"/>
</dbReference>
<evidence type="ECO:0000256" key="2">
    <source>
        <dbReference type="ARBA" id="ARBA00023004"/>
    </source>
</evidence>
<dbReference type="AlphaFoldDB" id="A0A6P5WP73"/>
<keyword evidence="3" id="KW-0560">Oxidoreductase</keyword>
<keyword evidence="2 3" id="KW-0408">Iron</keyword>
<dbReference type="KEGG" id="dzi:111276321"/>
<dbReference type="PROSITE" id="PS51471">
    <property type="entry name" value="FE2OG_OXY"/>
    <property type="match status" value="1"/>
</dbReference>
<keyword evidence="1 3" id="KW-0479">Metal-binding</keyword>
<keyword evidence="5" id="KW-1185">Reference proteome</keyword>
<organism evidence="5 6">
    <name type="scientific">Durio zibethinus</name>
    <name type="common">Durian</name>
    <dbReference type="NCBI Taxonomy" id="66656"/>
    <lineage>
        <taxon>Eukaryota</taxon>
        <taxon>Viridiplantae</taxon>
        <taxon>Streptophyta</taxon>
        <taxon>Embryophyta</taxon>
        <taxon>Tracheophyta</taxon>
        <taxon>Spermatophyta</taxon>
        <taxon>Magnoliopsida</taxon>
        <taxon>eudicotyledons</taxon>
        <taxon>Gunneridae</taxon>
        <taxon>Pentapetalae</taxon>
        <taxon>rosids</taxon>
        <taxon>malvids</taxon>
        <taxon>Malvales</taxon>
        <taxon>Malvaceae</taxon>
        <taxon>Helicteroideae</taxon>
        <taxon>Durio</taxon>
    </lineage>
</organism>
<comment type="similarity">
    <text evidence="3">Belongs to the iron/ascorbate-dependent oxidoreductase family.</text>
</comment>
<protein>
    <submittedName>
        <fullName evidence="6">Protein SRG1-like</fullName>
    </submittedName>
</protein>
<name>A0A6P5WP73_DURZI</name>
<dbReference type="GeneID" id="111276321"/>
<evidence type="ECO:0000256" key="3">
    <source>
        <dbReference type="RuleBase" id="RU003682"/>
    </source>
</evidence>
<dbReference type="InterPro" id="IPR044861">
    <property type="entry name" value="IPNS-like_FE2OG_OXY"/>
</dbReference>
<dbReference type="PANTHER" id="PTHR47991">
    <property type="entry name" value="OXOGLUTARATE/IRON-DEPENDENT DIOXYGENASE"/>
    <property type="match status" value="1"/>
</dbReference>
<evidence type="ECO:0000313" key="6">
    <source>
        <dbReference type="RefSeq" id="XP_022717809.1"/>
    </source>
</evidence>
<dbReference type="InterPro" id="IPR050295">
    <property type="entry name" value="Plant_2OG-oxidoreductases"/>
</dbReference>
<reference evidence="6" key="1">
    <citation type="submission" date="2025-08" db="UniProtKB">
        <authorList>
            <consortium name="RefSeq"/>
        </authorList>
    </citation>
    <scope>IDENTIFICATION</scope>
    <source>
        <tissue evidence="6">Fruit stalk</tissue>
    </source>
</reference>
<dbReference type="Proteomes" id="UP000515121">
    <property type="component" value="Unplaced"/>
</dbReference>
<proteinExistence type="inferred from homology"/>
<evidence type="ECO:0000256" key="1">
    <source>
        <dbReference type="ARBA" id="ARBA00022723"/>
    </source>
</evidence>
<sequence>MDILEKLKDLDKPLLASDDQKLDWGDIIYIITPLHFRKPYLFPKLPLPLRETMDLNSSKLKNLSMAILAKMAQALHIKPEEVEFFGRQGRQLMRVNEVGGLHIRKDGKWVPVKPLPNAFIVNIADILEIITNGMYHSIEHRATVNSKRERLSFATFCSPRMESVDSSSHNATFDGKCSKKLSNFNLLLDQYTKSSSFEQEMDTLN</sequence>
<dbReference type="GO" id="GO:0046872">
    <property type="term" value="F:metal ion binding"/>
    <property type="evidence" value="ECO:0007669"/>
    <property type="project" value="UniProtKB-KW"/>
</dbReference>
<gene>
    <name evidence="6" type="primary">LOC111276321</name>
</gene>
<dbReference type="Gene3D" id="2.60.120.330">
    <property type="entry name" value="B-lactam Antibiotic, Isopenicillin N Synthase, Chain"/>
    <property type="match status" value="1"/>
</dbReference>
<dbReference type="SUPFAM" id="SSF51197">
    <property type="entry name" value="Clavaminate synthase-like"/>
    <property type="match status" value="1"/>
</dbReference>